<dbReference type="Proteomes" id="UP000216345">
    <property type="component" value="Unassembled WGS sequence"/>
</dbReference>
<dbReference type="AlphaFoldDB" id="A0A256FIC0"/>
<proteinExistence type="predicted"/>
<name>A0A256FIC0_9HYPH</name>
<organism evidence="1 2">
    <name type="scientific">Brucella rhizosphaerae</name>
    <dbReference type="NCBI Taxonomy" id="571254"/>
    <lineage>
        <taxon>Bacteria</taxon>
        <taxon>Pseudomonadati</taxon>
        <taxon>Pseudomonadota</taxon>
        <taxon>Alphaproteobacteria</taxon>
        <taxon>Hyphomicrobiales</taxon>
        <taxon>Brucellaceae</taxon>
        <taxon>Brucella/Ochrobactrum group</taxon>
        <taxon>Brucella</taxon>
    </lineage>
</organism>
<gene>
    <name evidence="1" type="ORF">CEV32_0523</name>
</gene>
<keyword evidence="2" id="KW-1185">Reference proteome</keyword>
<accession>A0A256FIC0</accession>
<protein>
    <submittedName>
        <fullName evidence="1">Uncharacterized protein</fullName>
    </submittedName>
</protein>
<dbReference type="EMBL" id="NNRK01000026">
    <property type="protein sequence ID" value="OYR14518.1"/>
    <property type="molecule type" value="Genomic_DNA"/>
</dbReference>
<comment type="caution">
    <text evidence="1">The sequence shown here is derived from an EMBL/GenBank/DDBJ whole genome shotgun (WGS) entry which is preliminary data.</text>
</comment>
<reference evidence="1 2" key="1">
    <citation type="submission" date="2017-07" db="EMBL/GenBank/DDBJ databases">
        <title>Phylogenetic study on the rhizospheric bacterium Ochrobactrum sp. A44.</title>
        <authorList>
            <person name="Krzyzanowska D.M."/>
            <person name="Ossowicki A."/>
            <person name="Rajewska M."/>
            <person name="Maciag T."/>
            <person name="Kaczynski Z."/>
            <person name="Czerwicka M."/>
            <person name="Jafra S."/>
        </authorList>
    </citation>
    <scope>NUCLEOTIDE SEQUENCE [LARGE SCALE GENOMIC DNA]</scope>
    <source>
        <strain evidence="1 2">PR17</strain>
    </source>
</reference>
<evidence type="ECO:0000313" key="1">
    <source>
        <dbReference type="EMBL" id="OYR14518.1"/>
    </source>
</evidence>
<sequence length="52" mass="5777">MKISPATTTTDITNADPIEKITHGWNASEKSSIVSSKKCFLLTHVQEELARF</sequence>
<evidence type="ECO:0000313" key="2">
    <source>
        <dbReference type="Proteomes" id="UP000216345"/>
    </source>
</evidence>